<reference evidence="6 7" key="1">
    <citation type="submission" date="2016-11" db="EMBL/GenBank/DDBJ databases">
        <authorList>
            <person name="Varghese N."/>
            <person name="Submissions S."/>
        </authorList>
    </citation>
    <scope>NUCLEOTIDE SEQUENCE [LARGE SCALE GENOMIC DNA]</scope>
    <source>
        <strain evidence="6 7">VTM4R57</strain>
    </source>
</reference>
<dbReference type="Gene3D" id="3.40.50.360">
    <property type="match status" value="1"/>
</dbReference>
<dbReference type="SUPFAM" id="SSF52218">
    <property type="entry name" value="Flavoproteins"/>
    <property type="match status" value="1"/>
</dbReference>
<organism evidence="5 8">
    <name type="scientific">Micrococcus luteus</name>
    <name type="common">Micrococcus lysodeikticus</name>
    <dbReference type="NCBI Taxonomy" id="1270"/>
    <lineage>
        <taxon>Bacteria</taxon>
        <taxon>Bacillati</taxon>
        <taxon>Actinomycetota</taxon>
        <taxon>Actinomycetes</taxon>
        <taxon>Micrococcales</taxon>
        <taxon>Micrococcaceae</taxon>
        <taxon>Micrococcus</taxon>
    </lineage>
</organism>
<dbReference type="Pfam" id="PF03358">
    <property type="entry name" value="FMN_red"/>
    <property type="match status" value="1"/>
</dbReference>
<name>A0AAP3ESE7_MICLU</name>
<evidence type="ECO:0000256" key="2">
    <source>
        <dbReference type="ARBA" id="ARBA00022643"/>
    </source>
</evidence>
<feature type="domain" description="NADPH-dependent FMN reductase-like" evidence="4">
    <location>
        <begin position="20"/>
        <end position="169"/>
    </location>
</feature>
<gene>
    <name evidence="5" type="ORF">CYJ95_02370</name>
    <name evidence="6" type="ORF">SAMN04487849_108113</name>
</gene>
<dbReference type="GO" id="GO:0016491">
    <property type="term" value="F:oxidoreductase activity"/>
    <property type="evidence" value="ECO:0007669"/>
    <property type="project" value="UniProtKB-KW"/>
</dbReference>
<comment type="caution">
    <text evidence="5">The sequence shown here is derived from an EMBL/GenBank/DDBJ whole genome shotgun (WGS) entry which is preliminary data.</text>
</comment>
<dbReference type="AlphaFoldDB" id="A0AAP3ESE7"/>
<proteinExistence type="predicted"/>
<dbReference type="Proteomes" id="UP000234847">
    <property type="component" value="Unassembled WGS sequence"/>
</dbReference>
<keyword evidence="2" id="KW-0288">FMN</keyword>
<accession>A0AAP3ESE7</accession>
<evidence type="ECO:0000313" key="5">
    <source>
        <dbReference type="EMBL" id="PKZ83766.1"/>
    </source>
</evidence>
<dbReference type="EMBL" id="FRCE01000008">
    <property type="protein sequence ID" value="SHL70183.1"/>
    <property type="molecule type" value="Genomic_DNA"/>
</dbReference>
<dbReference type="InterPro" id="IPR023932">
    <property type="entry name" value="CE1759_FMN_reduct"/>
</dbReference>
<evidence type="ECO:0000256" key="1">
    <source>
        <dbReference type="ARBA" id="ARBA00022630"/>
    </source>
</evidence>
<keyword evidence="3" id="KW-0560">Oxidoreductase</keyword>
<dbReference type="PANTHER" id="PTHR43408">
    <property type="entry name" value="FMN REDUCTASE (NADPH)"/>
    <property type="match status" value="1"/>
</dbReference>
<dbReference type="InterPro" id="IPR051814">
    <property type="entry name" value="NAD(P)H-dep_FMN_reductase"/>
</dbReference>
<dbReference type="Proteomes" id="UP000184253">
    <property type="component" value="Unassembled WGS sequence"/>
</dbReference>
<evidence type="ECO:0000313" key="7">
    <source>
        <dbReference type="Proteomes" id="UP000184253"/>
    </source>
</evidence>
<evidence type="ECO:0000256" key="3">
    <source>
        <dbReference type="ARBA" id="ARBA00023002"/>
    </source>
</evidence>
<protein>
    <submittedName>
        <fullName evidence="6">FMN reductase</fullName>
    </submittedName>
    <submittedName>
        <fullName evidence="5">Oxidoreductase</fullName>
    </submittedName>
</protein>
<dbReference type="InterPro" id="IPR005025">
    <property type="entry name" value="FMN_Rdtase-like_dom"/>
</dbReference>
<dbReference type="InterPro" id="IPR029039">
    <property type="entry name" value="Flavoprotein-like_sf"/>
</dbReference>
<dbReference type="NCBIfam" id="TIGR04037">
    <property type="entry name" value="LLM_duo_CE1759"/>
    <property type="match status" value="1"/>
</dbReference>
<evidence type="ECO:0000313" key="6">
    <source>
        <dbReference type="EMBL" id="SHL70183.1"/>
    </source>
</evidence>
<evidence type="ECO:0000313" key="8">
    <source>
        <dbReference type="Proteomes" id="UP000234847"/>
    </source>
</evidence>
<dbReference type="RefSeq" id="WP_020628145.1">
    <property type="nucleotide sequence ID" value="NZ_CABIZL010000009.1"/>
</dbReference>
<keyword evidence="1" id="KW-0285">Flavoprotein</keyword>
<dbReference type="EMBL" id="PKJT01000001">
    <property type="protein sequence ID" value="PKZ83766.1"/>
    <property type="molecule type" value="Genomic_DNA"/>
</dbReference>
<sequence length="229" mass="23919">MTTPGAPDASAPFTPQARHLAVVSGGSGDPSQTRMLAERMAESASAALSEHGVVPQIHLITLRELAVDIAQALVTFAISPALRAALDEVAQADAVIAVSPTYKASYSGLFKSFWDLAEPTSVVGVPVLLGATGGTARHSLMIDTAMRPLFAYLKARIVPTAVFAASDDWGEAAGVQASMRTDPLQSRIRAAGRDLAEITLSRPPRARAAAPADIDLEVTPFEQLLNPGP</sequence>
<evidence type="ECO:0000259" key="4">
    <source>
        <dbReference type="Pfam" id="PF03358"/>
    </source>
</evidence>
<reference evidence="5 8" key="2">
    <citation type="submission" date="2017-12" db="EMBL/GenBank/DDBJ databases">
        <title>Phylogenetic diversity of female urinary microbiome.</title>
        <authorList>
            <person name="Thomas-White K."/>
            <person name="Wolfe A.J."/>
        </authorList>
    </citation>
    <scope>NUCLEOTIDE SEQUENCE [LARGE SCALE GENOMIC DNA]</scope>
    <source>
        <strain evidence="5 8">UMB0038</strain>
    </source>
</reference>
<dbReference type="PANTHER" id="PTHR43408:SF2">
    <property type="entry name" value="FMN REDUCTASE (NADPH)"/>
    <property type="match status" value="1"/>
</dbReference>